<evidence type="ECO:0000313" key="2">
    <source>
        <dbReference type="EMBL" id="KAF7635857.1"/>
    </source>
</evidence>
<evidence type="ECO:0000313" key="3">
    <source>
        <dbReference type="Proteomes" id="UP000605970"/>
    </source>
</evidence>
<keyword evidence="1" id="KW-0472">Membrane</keyword>
<keyword evidence="1" id="KW-0812">Transmembrane</keyword>
<gene>
    <name evidence="2" type="ORF">Mgra_00004769</name>
</gene>
<dbReference type="EMBL" id="JABEBT010000037">
    <property type="protein sequence ID" value="KAF7635857.1"/>
    <property type="molecule type" value="Genomic_DNA"/>
</dbReference>
<sequence>QFLNKTPKYKLIKIYLLILYYIKFTVCDKCIYMYLIGMH</sequence>
<keyword evidence="1" id="KW-1133">Transmembrane helix</keyword>
<protein>
    <submittedName>
        <fullName evidence="2">Uncharacterized protein</fullName>
    </submittedName>
</protein>
<dbReference type="Proteomes" id="UP000605970">
    <property type="component" value="Unassembled WGS sequence"/>
</dbReference>
<comment type="caution">
    <text evidence="2">The sequence shown here is derived from an EMBL/GenBank/DDBJ whole genome shotgun (WGS) entry which is preliminary data.</text>
</comment>
<organism evidence="2 3">
    <name type="scientific">Meloidogyne graminicola</name>
    <dbReference type="NCBI Taxonomy" id="189291"/>
    <lineage>
        <taxon>Eukaryota</taxon>
        <taxon>Metazoa</taxon>
        <taxon>Ecdysozoa</taxon>
        <taxon>Nematoda</taxon>
        <taxon>Chromadorea</taxon>
        <taxon>Rhabditida</taxon>
        <taxon>Tylenchina</taxon>
        <taxon>Tylenchomorpha</taxon>
        <taxon>Tylenchoidea</taxon>
        <taxon>Meloidogynidae</taxon>
        <taxon>Meloidogyninae</taxon>
        <taxon>Meloidogyne</taxon>
    </lineage>
</organism>
<evidence type="ECO:0000256" key="1">
    <source>
        <dbReference type="SAM" id="Phobius"/>
    </source>
</evidence>
<feature type="non-terminal residue" evidence="2">
    <location>
        <position position="39"/>
    </location>
</feature>
<reference evidence="2" key="1">
    <citation type="journal article" date="2020" name="Ecol. Evol.">
        <title>Genome structure and content of the rice root-knot nematode (Meloidogyne graminicola).</title>
        <authorList>
            <person name="Phan N.T."/>
            <person name="Danchin E.G.J."/>
            <person name="Klopp C."/>
            <person name="Perfus-Barbeoch L."/>
            <person name="Kozlowski D.K."/>
            <person name="Koutsovoulos G.D."/>
            <person name="Lopez-Roques C."/>
            <person name="Bouchez O."/>
            <person name="Zahm M."/>
            <person name="Besnard G."/>
            <person name="Bellafiore S."/>
        </authorList>
    </citation>
    <scope>NUCLEOTIDE SEQUENCE</scope>
    <source>
        <strain evidence="2">VN-18</strain>
    </source>
</reference>
<name>A0A8S9ZS37_9BILA</name>
<keyword evidence="3" id="KW-1185">Reference proteome</keyword>
<proteinExistence type="predicted"/>
<dbReference type="AlphaFoldDB" id="A0A8S9ZS37"/>
<accession>A0A8S9ZS37</accession>
<feature type="transmembrane region" description="Helical" evidence="1">
    <location>
        <begin position="12"/>
        <end position="35"/>
    </location>
</feature>